<name>A0ACB9QE59_9MYRT</name>
<reference evidence="2" key="1">
    <citation type="journal article" date="2023" name="Front. Plant Sci.">
        <title>Chromosomal-level genome assembly of Melastoma candidum provides insights into trichome evolution.</title>
        <authorList>
            <person name="Zhong Y."/>
            <person name="Wu W."/>
            <person name="Sun C."/>
            <person name="Zou P."/>
            <person name="Liu Y."/>
            <person name="Dai S."/>
            <person name="Zhou R."/>
        </authorList>
    </citation>
    <scope>NUCLEOTIDE SEQUENCE [LARGE SCALE GENOMIC DNA]</scope>
</reference>
<comment type="caution">
    <text evidence="1">The sequence shown here is derived from an EMBL/GenBank/DDBJ whole genome shotgun (WGS) entry which is preliminary data.</text>
</comment>
<evidence type="ECO:0000313" key="1">
    <source>
        <dbReference type="EMBL" id="KAI4365027.1"/>
    </source>
</evidence>
<gene>
    <name evidence="1" type="ORF">MLD38_021049</name>
</gene>
<dbReference type="EMBL" id="CM042885">
    <property type="protein sequence ID" value="KAI4365027.1"/>
    <property type="molecule type" value="Genomic_DNA"/>
</dbReference>
<accession>A0ACB9QE59</accession>
<protein>
    <submittedName>
        <fullName evidence="1">Uncharacterized protein</fullName>
    </submittedName>
</protein>
<dbReference type="Proteomes" id="UP001057402">
    <property type="component" value="Chromosome 6"/>
</dbReference>
<proteinExistence type="predicted"/>
<keyword evidence="2" id="KW-1185">Reference proteome</keyword>
<sequence length="121" mass="13826">MTKERNVPILAHSSIALLQERFRKLQKLRETRVERESLDSSRKGQDNVDVHTTLAKEPHTFRNHAVSSSQSLSLSLRPDTLSDKSHCSRSEEFTSRKKRRASDSSAESYYIDDGVDTSLHL</sequence>
<organism evidence="1 2">
    <name type="scientific">Melastoma candidum</name>
    <dbReference type="NCBI Taxonomy" id="119954"/>
    <lineage>
        <taxon>Eukaryota</taxon>
        <taxon>Viridiplantae</taxon>
        <taxon>Streptophyta</taxon>
        <taxon>Embryophyta</taxon>
        <taxon>Tracheophyta</taxon>
        <taxon>Spermatophyta</taxon>
        <taxon>Magnoliopsida</taxon>
        <taxon>eudicotyledons</taxon>
        <taxon>Gunneridae</taxon>
        <taxon>Pentapetalae</taxon>
        <taxon>rosids</taxon>
        <taxon>malvids</taxon>
        <taxon>Myrtales</taxon>
        <taxon>Melastomataceae</taxon>
        <taxon>Melastomatoideae</taxon>
        <taxon>Melastomateae</taxon>
        <taxon>Melastoma</taxon>
    </lineage>
</organism>
<evidence type="ECO:0000313" key="2">
    <source>
        <dbReference type="Proteomes" id="UP001057402"/>
    </source>
</evidence>